<dbReference type="SMART" id="SM01091">
    <property type="entry name" value="CorC_HlyC"/>
    <property type="match status" value="1"/>
</dbReference>
<dbReference type="AlphaFoldDB" id="A0A1F6TCZ3"/>
<dbReference type="Pfam" id="PF03471">
    <property type="entry name" value="CorC_HlyC"/>
    <property type="match status" value="1"/>
</dbReference>
<accession>A0A1F6TCZ3</accession>
<proteinExistence type="inferred from homology"/>
<keyword evidence="3" id="KW-1003">Cell membrane</keyword>
<dbReference type="InterPro" id="IPR016169">
    <property type="entry name" value="FAD-bd_PCMH_sub2"/>
</dbReference>
<evidence type="ECO:0000256" key="9">
    <source>
        <dbReference type="PROSITE-ProRule" id="PRU01193"/>
    </source>
</evidence>
<dbReference type="InterPro" id="IPR000644">
    <property type="entry name" value="CBS_dom"/>
</dbReference>
<evidence type="ECO:0000256" key="6">
    <source>
        <dbReference type="ARBA" id="ARBA00022989"/>
    </source>
</evidence>
<name>A0A1F6TCZ3_9PROT</name>
<dbReference type="EMBL" id="MFST01000133">
    <property type="protein sequence ID" value="OGI43011.1"/>
    <property type="molecule type" value="Genomic_DNA"/>
</dbReference>
<dbReference type="Pfam" id="PF01595">
    <property type="entry name" value="CNNM"/>
    <property type="match status" value="1"/>
</dbReference>
<evidence type="ECO:0000256" key="3">
    <source>
        <dbReference type="ARBA" id="ARBA00022475"/>
    </source>
</evidence>
<evidence type="ECO:0000256" key="10">
    <source>
        <dbReference type="SAM" id="MobiDB-lite"/>
    </source>
</evidence>
<dbReference type="PROSITE" id="PS51846">
    <property type="entry name" value="CNNM"/>
    <property type="match status" value="1"/>
</dbReference>
<evidence type="ECO:0000256" key="7">
    <source>
        <dbReference type="ARBA" id="ARBA00023122"/>
    </source>
</evidence>
<organism evidence="13 14">
    <name type="scientific">Candidatus Muproteobacteria bacterium RBG_16_65_31</name>
    <dbReference type="NCBI Taxonomy" id="1817759"/>
    <lineage>
        <taxon>Bacteria</taxon>
        <taxon>Pseudomonadati</taxon>
        <taxon>Pseudomonadota</taxon>
        <taxon>Candidatus Muproteobacteria</taxon>
    </lineage>
</organism>
<dbReference type="InterPro" id="IPR046342">
    <property type="entry name" value="CBS_dom_sf"/>
</dbReference>
<evidence type="ECO:0000313" key="13">
    <source>
        <dbReference type="EMBL" id="OGI43011.1"/>
    </source>
</evidence>
<comment type="similarity">
    <text evidence="2">Belongs to the UPF0053 family.</text>
</comment>
<dbReference type="Gene3D" id="3.30.465.10">
    <property type="match status" value="1"/>
</dbReference>
<evidence type="ECO:0000256" key="1">
    <source>
        <dbReference type="ARBA" id="ARBA00004651"/>
    </source>
</evidence>
<keyword evidence="5" id="KW-0677">Repeat</keyword>
<dbReference type="CDD" id="cd04590">
    <property type="entry name" value="CBS_pair_CorC_HlyC_assoc"/>
    <property type="match status" value="1"/>
</dbReference>
<evidence type="ECO:0000313" key="14">
    <source>
        <dbReference type="Proteomes" id="UP000179344"/>
    </source>
</evidence>
<evidence type="ECO:0000259" key="12">
    <source>
        <dbReference type="PROSITE" id="PS51846"/>
    </source>
</evidence>
<keyword evidence="7" id="KW-0129">CBS domain</keyword>
<dbReference type="InterPro" id="IPR044751">
    <property type="entry name" value="Ion_transp-like_CBS"/>
</dbReference>
<evidence type="ECO:0000256" key="8">
    <source>
        <dbReference type="ARBA" id="ARBA00023136"/>
    </source>
</evidence>
<dbReference type="PANTHER" id="PTHR22777:SF32">
    <property type="entry name" value="UPF0053 INNER MEMBRANE PROTEIN YFJD"/>
    <property type="match status" value="1"/>
</dbReference>
<gene>
    <name evidence="13" type="ORF">A2V92_04310</name>
</gene>
<dbReference type="PANTHER" id="PTHR22777">
    <property type="entry name" value="HEMOLYSIN-RELATED"/>
    <property type="match status" value="1"/>
</dbReference>
<evidence type="ECO:0000256" key="2">
    <source>
        <dbReference type="ARBA" id="ARBA00006337"/>
    </source>
</evidence>
<comment type="caution">
    <text evidence="13">The sequence shown here is derived from an EMBL/GenBank/DDBJ whole genome shotgun (WGS) entry which is preliminary data.</text>
</comment>
<dbReference type="SUPFAM" id="SSF54631">
    <property type="entry name" value="CBS-domain pair"/>
    <property type="match status" value="1"/>
</dbReference>
<dbReference type="GO" id="GO:0005886">
    <property type="term" value="C:plasma membrane"/>
    <property type="evidence" value="ECO:0007669"/>
    <property type="project" value="UniProtKB-SubCell"/>
</dbReference>
<dbReference type="InterPro" id="IPR005170">
    <property type="entry name" value="Transptr-assoc_dom"/>
</dbReference>
<sequence>MTLSADPLGALVAALIFLILLSAFFSAAEIGLMTLNRYRLRSQAEAGHRGARLARKLLERPDRLLGVILLGNNFANIAASFVASLITLQIYGERALAVAAALLTFVVLVFSEVAPKTLAALNPERIAYPAAYVLRPLLLTFYPLVWLTNIIANGTLRLFGISVRKKTPTEITAEELRALVREADVLIPEAHQDMLLAILDLEKITVDDIMVPRNRIEGVNLDADWDEIVNQLTGSRYTNLPVYRGSLDNVVGVIHVRLVLNLMREGRLERESLQAAVAEPYFIPQGTTLNTQLLNFKEAKRRIGLVVDEYGDIQGLVSLDEILEEIVGDFTTRALGKIEDVTPQADGSYLVRGTVNLRDLNRKLDWRLPTEESHTLNGLILEYLEDIPEAGTSLMLNGYQIEILRTRGTAWRWRASAPRVPEPPRSGQPEGARNDGAANRFYLEFSGRGH</sequence>
<feature type="transmembrane region" description="Helical" evidence="11">
    <location>
        <begin position="95"/>
        <end position="114"/>
    </location>
</feature>
<feature type="region of interest" description="Disordered" evidence="10">
    <location>
        <begin position="416"/>
        <end position="437"/>
    </location>
</feature>
<dbReference type="InterPro" id="IPR002550">
    <property type="entry name" value="CNNM"/>
</dbReference>
<feature type="domain" description="CNNM transmembrane" evidence="12">
    <location>
        <begin position="4"/>
        <end position="194"/>
    </location>
</feature>
<feature type="transmembrane region" description="Helical" evidence="11">
    <location>
        <begin position="64"/>
        <end position="88"/>
    </location>
</feature>
<dbReference type="Pfam" id="PF00571">
    <property type="entry name" value="CBS"/>
    <property type="match status" value="1"/>
</dbReference>
<comment type="subcellular location">
    <subcellularLocation>
        <location evidence="1">Cell membrane</location>
        <topology evidence="1">Multi-pass membrane protein</topology>
    </subcellularLocation>
</comment>
<dbReference type="GO" id="GO:0050660">
    <property type="term" value="F:flavin adenine dinucleotide binding"/>
    <property type="evidence" value="ECO:0007669"/>
    <property type="project" value="InterPro"/>
</dbReference>
<keyword evidence="8 9" id="KW-0472">Membrane</keyword>
<dbReference type="SUPFAM" id="SSF56176">
    <property type="entry name" value="FAD-binding/transporter-associated domain-like"/>
    <property type="match status" value="1"/>
</dbReference>
<evidence type="ECO:0000256" key="5">
    <source>
        <dbReference type="ARBA" id="ARBA00022737"/>
    </source>
</evidence>
<dbReference type="Proteomes" id="UP000179344">
    <property type="component" value="Unassembled WGS sequence"/>
</dbReference>
<keyword evidence="6 9" id="KW-1133">Transmembrane helix</keyword>
<dbReference type="Gene3D" id="3.10.580.10">
    <property type="entry name" value="CBS-domain"/>
    <property type="match status" value="1"/>
</dbReference>
<evidence type="ECO:0000256" key="11">
    <source>
        <dbReference type="SAM" id="Phobius"/>
    </source>
</evidence>
<evidence type="ECO:0000256" key="4">
    <source>
        <dbReference type="ARBA" id="ARBA00022692"/>
    </source>
</evidence>
<keyword evidence="4 9" id="KW-0812">Transmembrane</keyword>
<reference evidence="13 14" key="1">
    <citation type="journal article" date="2016" name="Nat. Commun.">
        <title>Thousands of microbial genomes shed light on interconnected biogeochemical processes in an aquifer system.</title>
        <authorList>
            <person name="Anantharaman K."/>
            <person name="Brown C.T."/>
            <person name="Hug L.A."/>
            <person name="Sharon I."/>
            <person name="Castelle C.J."/>
            <person name="Probst A.J."/>
            <person name="Thomas B.C."/>
            <person name="Singh A."/>
            <person name="Wilkins M.J."/>
            <person name="Karaoz U."/>
            <person name="Brodie E.L."/>
            <person name="Williams K.H."/>
            <person name="Hubbard S.S."/>
            <person name="Banfield J.F."/>
        </authorList>
    </citation>
    <scope>NUCLEOTIDE SEQUENCE [LARGE SCALE GENOMIC DNA]</scope>
</reference>
<protein>
    <submittedName>
        <fullName evidence="13">Magnesium/cobalt efflux protein</fullName>
    </submittedName>
</protein>
<feature type="transmembrane region" description="Helical" evidence="11">
    <location>
        <begin position="134"/>
        <end position="156"/>
    </location>
</feature>
<dbReference type="InterPro" id="IPR036318">
    <property type="entry name" value="FAD-bd_PCMH-like_sf"/>
</dbReference>